<dbReference type="RefSeq" id="XP_020434525.1">
    <property type="nucleotide sequence ID" value="XM_020575730.1"/>
</dbReference>
<dbReference type="GeneID" id="31360320"/>
<feature type="coiled-coil region" evidence="1">
    <location>
        <begin position="260"/>
        <end position="298"/>
    </location>
</feature>
<evidence type="ECO:0000256" key="1">
    <source>
        <dbReference type="SAM" id="Coils"/>
    </source>
</evidence>
<dbReference type="AlphaFoldDB" id="D3B8P0"/>
<organism evidence="2 3">
    <name type="scientific">Heterostelium pallidum (strain ATCC 26659 / Pp 5 / PN500)</name>
    <name type="common">Cellular slime mold</name>
    <name type="synonym">Polysphondylium pallidum</name>
    <dbReference type="NCBI Taxonomy" id="670386"/>
    <lineage>
        <taxon>Eukaryota</taxon>
        <taxon>Amoebozoa</taxon>
        <taxon>Evosea</taxon>
        <taxon>Eumycetozoa</taxon>
        <taxon>Dictyostelia</taxon>
        <taxon>Acytosteliales</taxon>
        <taxon>Acytosteliaceae</taxon>
        <taxon>Heterostelium</taxon>
    </lineage>
</organism>
<reference evidence="2 3" key="1">
    <citation type="journal article" date="2011" name="Genome Res.">
        <title>Phylogeny-wide analysis of social amoeba genomes highlights ancient origins for complex intercellular communication.</title>
        <authorList>
            <person name="Heidel A.J."/>
            <person name="Lawal H.M."/>
            <person name="Felder M."/>
            <person name="Schilde C."/>
            <person name="Helps N.R."/>
            <person name="Tunggal B."/>
            <person name="Rivero F."/>
            <person name="John U."/>
            <person name="Schleicher M."/>
            <person name="Eichinger L."/>
            <person name="Platzer M."/>
            <person name="Noegel A.A."/>
            <person name="Schaap P."/>
            <person name="Gloeckner G."/>
        </authorList>
    </citation>
    <scope>NUCLEOTIDE SEQUENCE [LARGE SCALE GENOMIC DNA]</scope>
    <source>
        <strain evidence="3">ATCC 26659 / Pp 5 / PN500</strain>
    </source>
</reference>
<gene>
    <name evidence="2" type="ORF">PPL_04833</name>
</gene>
<keyword evidence="1" id="KW-0175">Coiled coil</keyword>
<evidence type="ECO:0000313" key="2">
    <source>
        <dbReference type="EMBL" id="EFA82408.1"/>
    </source>
</evidence>
<name>D3B8P0_HETP5</name>
<dbReference type="EMBL" id="ADBJ01000020">
    <property type="protein sequence ID" value="EFA82408.1"/>
    <property type="molecule type" value="Genomic_DNA"/>
</dbReference>
<keyword evidence="3" id="KW-1185">Reference proteome</keyword>
<comment type="caution">
    <text evidence="2">The sequence shown here is derived from an EMBL/GenBank/DDBJ whole genome shotgun (WGS) entry which is preliminary data.</text>
</comment>
<dbReference type="Proteomes" id="UP000001396">
    <property type="component" value="Unassembled WGS sequence"/>
</dbReference>
<accession>D3B8P0</accession>
<sequence>MVEEKKEYLLKDIEPYLECLFTCFKNKFANDKNTFEWDDRKNDVMYQQTLSAIEHLIDNNQLSKFRDTLRIMENPLSFSCILLDLIAMTEPLVPYEQRLKWIFYYHAENNLELLKDMIPMLPDLFDLMYHIGVEQSKSNHFTPKSIGLVFGGLVVRPPLSYSLQQGQQQQQQQQQHNQDRQSVDISLIEDSCISSNIFDSSFESDYGDDLNSNLTDNNNNNNNYNNSNNNIINISADAVAGTSITIFLIENYSQIFPEIMSEINEKEKRIKDKAEETKELLEKRYKELRGKVHETIRRIKPKPEESARDIVSKVLDDKEYNEFVQKLQRYKVHPNGRISIKKELQKRTSLNPFLFDKD</sequence>
<proteinExistence type="predicted"/>
<protein>
    <submittedName>
        <fullName evidence="2">Uncharacterized protein</fullName>
    </submittedName>
</protein>
<dbReference type="InParanoid" id="D3B8P0"/>
<evidence type="ECO:0000313" key="3">
    <source>
        <dbReference type="Proteomes" id="UP000001396"/>
    </source>
</evidence>